<evidence type="ECO:0000313" key="4">
    <source>
        <dbReference type="Proteomes" id="UP000249134"/>
    </source>
</evidence>
<dbReference type="RefSeq" id="WP_066142720.1">
    <property type="nucleotide sequence ID" value="NZ_CBCSGM010000002.1"/>
</dbReference>
<evidence type="ECO:0000313" key="3">
    <source>
        <dbReference type="EMBL" id="SQI52904.1"/>
    </source>
</evidence>
<accession>A0A2X4YX20</accession>
<sequence length="59" mass="6353">MKMRRYWKLLVPVFAMSIVAACSGGQEINPPEDPANSDINMEDPAGVEGNTENGDVGTE</sequence>
<gene>
    <name evidence="3" type="ORF">NCTC4824_00568</name>
</gene>
<feature type="signal peptide" evidence="2">
    <location>
        <begin position="1"/>
        <end position="21"/>
    </location>
</feature>
<keyword evidence="2" id="KW-0732">Signal</keyword>
<proteinExistence type="predicted"/>
<evidence type="ECO:0000256" key="1">
    <source>
        <dbReference type="SAM" id="MobiDB-lite"/>
    </source>
</evidence>
<keyword evidence="4" id="KW-1185">Reference proteome</keyword>
<evidence type="ECO:0000256" key="2">
    <source>
        <dbReference type="SAM" id="SignalP"/>
    </source>
</evidence>
<dbReference type="Proteomes" id="UP000249134">
    <property type="component" value="Chromosome 1"/>
</dbReference>
<name>A0A2X4YX20_LEDLE</name>
<dbReference type="KEGG" id="blen:NCTC4824_00568"/>
<dbReference type="AlphaFoldDB" id="A0A2X4YX20"/>
<reference evidence="3 4" key="1">
    <citation type="submission" date="2018-06" db="EMBL/GenBank/DDBJ databases">
        <authorList>
            <consortium name="Pathogen Informatics"/>
            <person name="Doyle S."/>
        </authorList>
    </citation>
    <scope>NUCLEOTIDE SEQUENCE [LARGE SCALE GENOMIC DNA]</scope>
    <source>
        <strain evidence="3 4">NCTC4824</strain>
    </source>
</reference>
<protein>
    <submittedName>
        <fullName evidence="3">Uncharacterized protein</fullName>
    </submittedName>
</protein>
<organism evidence="3 4">
    <name type="scientific">Lederbergia lenta</name>
    <name type="common">Bacillus lentus</name>
    <dbReference type="NCBI Taxonomy" id="1467"/>
    <lineage>
        <taxon>Bacteria</taxon>
        <taxon>Bacillati</taxon>
        <taxon>Bacillota</taxon>
        <taxon>Bacilli</taxon>
        <taxon>Bacillales</taxon>
        <taxon>Bacillaceae</taxon>
        <taxon>Lederbergia</taxon>
    </lineage>
</organism>
<feature type="chain" id="PRO_5039368551" evidence="2">
    <location>
        <begin position="22"/>
        <end position="59"/>
    </location>
</feature>
<feature type="region of interest" description="Disordered" evidence="1">
    <location>
        <begin position="24"/>
        <end position="59"/>
    </location>
</feature>
<dbReference type="EMBL" id="LS483476">
    <property type="protein sequence ID" value="SQI52904.1"/>
    <property type="molecule type" value="Genomic_DNA"/>
</dbReference>
<dbReference type="PROSITE" id="PS51257">
    <property type="entry name" value="PROKAR_LIPOPROTEIN"/>
    <property type="match status" value="1"/>
</dbReference>